<dbReference type="InterPro" id="IPR007581">
    <property type="entry name" value="Endonuclease-V"/>
</dbReference>
<comment type="subcellular location">
    <subcellularLocation>
        <location evidence="1">Cytoplasm</location>
    </subcellularLocation>
</comment>
<dbReference type="GO" id="GO:0016891">
    <property type="term" value="F:RNA endonuclease activity producing 5'-phosphomonoesters, hydrolytic mechanism"/>
    <property type="evidence" value="ECO:0007669"/>
    <property type="project" value="TreeGrafter"/>
</dbReference>
<evidence type="ECO:0000256" key="4">
    <source>
        <dbReference type="ARBA" id="ARBA00022759"/>
    </source>
</evidence>
<dbReference type="GO" id="GO:0005730">
    <property type="term" value="C:nucleolus"/>
    <property type="evidence" value="ECO:0007669"/>
    <property type="project" value="TreeGrafter"/>
</dbReference>
<evidence type="ECO:0000313" key="6">
    <source>
        <dbReference type="EMBL" id="KAK6173364.1"/>
    </source>
</evidence>
<proteinExistence type="inferred from homology"/>
<comment type="caution">
    <text evidence="6">The sequence shown here is derived from an EMBL/GenBank/DDBJ whole genome shotgun (WGS) entry which is preliminary data.</text>
</comment>
<evidence type="ECO:0000256" key="5">
    <source>
        <dbReference type="ARBA" id="ARBA00022801"/>
    </source>
</evidence>
<gene>
    <name evidence="6" type="ORF">SNE40_016832</name>
</gene>
<evidence type="ECO:0000256" key="1">
    <source>
        <dbReference type="ARBA" id="ARBA00004496"/>
    </source>
</evidence>
<dbReference type="Proteomes" id="UP001347796">
    <property type="component" value="Unassembled WGS sequence"/>
</dbReference>
<evidence type="ECO:0000313" key="7">
    <source>
        <dbReference type="Proteomes" id="UP001347796"/>
    </source>
</evidence>
<organism evidence="6 7">
    <name type="scientific">Patella caerulea</name>
    <name type="common">Rayed Mediterranean limpet</name>
    <dbReference type="NCBI Taxonomy" id="87958"/>
    <lineage>
        <taxon>Eukaryota</taxon>
        <taxon>Metazoa</taxon>
        <taxon>Spiralia</taxon>
        <taxon>Lophotrochozoa</taxon>
        <taxon>Mollusca</taxon>
        <taxon>Gastropoda</taxon>
        <taxon>Patellogastropoda</taxon>
        <taxon>Patelloidea</taxon>
        <taxon>Patellidae</taxon>
        <taxon>Patella</taxon>
    </lineage>
</organism>
<dbReference type="PANTHER" id="PTHR28511">
    <property type="entry name" value="ENDONUCLEASE V"/>
    <property type="match status" value="1"/>
</dbReference>
<dbReference type="CDD" id="cd06559">
    <property type="entry name" value="Endonuclease_V"/>
    <property type="match status" value="1"/>
</dbReference>
<accession>A0AAN8JCM7</accession>
<dbReference type="GO" id="GO:0005737">
    <property type="term" value="C:cytoplasm"/>
    <property type="evidence" value="ECO:0007669"/>
    <property type="project" value="UniProtKB-SubCell"/>
</dbReference>
<dbReference type="Gene3D" id="3.30.2170.10">
    <property type="entry name" value="archaeoglobus fulgidus dsm 4304 superfamily"/>
    <property type="match status" value="1"/>
</dbReference>
<keyword evidence="7" id="KW-1185">Reference proteome</keyword>
<protein>
    <recommendedName>
        <fullName evidence="8">Endonuclease V</fullName>
    </recommendedName>
</protein>
<evidence type="ECO:0000256" key="2">
    <source>
        <dbReference type="ARBA" id="ARBA00022490"/>
    </source>
</evidence>
<name>A0AAN8JCM7_PATCE</name>
<evidence type="ECO:0000256" key="3">
    <source>
        <dbReference type="ARBA" id="ARBA00022722"/>
    </source>
</evidence>
<keyword evidence="4" id="KW-0255">Endonuclease</keyword>
<keyword evidence="2" id="KW-0963">Cytoplasm</keyword>
<dbReference type="AlphaFoldDB" id="A0AAN8JCM7"/>
<reference evidence="6 7" key="1">
    <citation type="submission" date="2024-01" db="EMBL/GenBank/DDBJ databases">
        <title>The genome of the rayed Mediterranean limpet Patella caerulea (Linnaeus, 1758).</title>
        <authorList>
            <person name="Anh-Thu Weber A."/>
            <person name="Halstead-Nussloch G."/>
        </authorList>
    </citation>
    <scope>NUCLEOTIDE SEQUENCE [LARGE SCALE GENOMIC DNA]</scope>
    <source>
        <strain evidence="6">AATW-2023a</strain>
        <tissue evidence="6">Whole specimen</tissue>
    </source>
</reference>
<keyword evidence="5" id="KW-0378">Hydrolase</keyword>
<evidence type="ECO:0008006" key="8">
    <source>
        <dbReference type="Google" id="ProtNLM"/>
    </source>
</evidence>
<keyword evidence="3" id="KW-0540">Nuclease</keyword>
<dbReference type="PANTHER" id="PTHR28511:SF1">
    <property type="entry name" value="ENDONUCLEASE V"/>
    <property type="match status" value="1"/>
</dbReference>
<dbReference type="Pfam" id="PF04493">
    <property type="entry name" value="Endonuclease_5"/>
    <property type="match status" value="1"/>
</dbReference>
<dbReference type="HAMAP" id="MF_00801">
    <property type="entry name" value="Endonuclease_5"/>
    <property type="match status" value="1"/>
</dbReference>
<dbReference type="GO" id="GO:0006281">
    <property type="term" value="P:DNA repair"/>
    <property type="evidence" value="ECO:0007669"/>
    <property type="project" value="InterPro"/>
</dbReference>
<dbReference type="GO" id="GO:0003727">
    <property type="term" value="F:single-stranded RNA binding"/>
    <property type="evidence" value="ECO:0007669"/>
    <property type="project" value="TreeGrafter"/>
</dbReference>
<dbReference type="EMBL" id="JAZGQO010000011">
    <property type="protein sequence ID" value="KAK6173364.1"/>
    <property type="molecule type" value="Genomic_DNA"/>
</dbReference>
<sequence length="367" mass="41269">MDFCNRCGYMLKIEGICSICSSLELQYNSHLPSEFCSGCGYLTQNANSFRCQACDESNRKTDSSRVVNGTVSCKCEFCQGNGFREIVIDIRSFCWTNSHDSNVETSKWTSDKESVVSEVIRESWKREQNMLKAKMILEDSKEVSKLRRAIEKNQYGNEKYYLGGMDISFIKGDDVNACAALVILSFPSLEVVYEDYEMIELTAPYIPGFLAFREASFLVDRYHKLISTHPHLKPTVIFLDGNGLLHPREFGVACHVGVLLDTPCLGVAKNLIHLDAMDSDANFKTEKLKLKKGGDVMPLIDNKNDTLGMALRSLDSTTNPIYISSGHLVSLDTAVILVKVCCKYRIPEPVRQADLNSREFLRQKQAS</sequence>